<dbReference type="Pfam" id="PF04978">
    <property type="entry name" value="MST"/>
    <property type="match status" value="1"/>
</dbReference>
<sequence length="176" mass="20025">MMADMTWTAPEVKPPHEPFVGAERPMLEQWLDRHRAIFLHGCSGLTGEQLAMATAPPSNLTLLGLIRHMIDVERVWFRIRLAGQDVQPRYAAPPNWDAAFEDLDPARAEAEYADLVAEMAEARAAAAARDLDETFLHAQWGEISLRWLYIHMIEEYAQHSGHADLIRERIDGRTNK</sequence>
<dbReference type="Proteomes" id="UP000649573">
    <property type="component" value="Unassembled WGS sequence"/>
</dbReference>
<dbReference type="EMBL" id="BMRE01000009">
    <property type="protein sequence ID" value="GGU34109.1"/>
    <property type="molecule type" value="Genomic_DNA"/>
</dbReference>
<proteinExistence type="predicted"/>
<gene>
    <name evidence="1" type="ORF">GCM10010178_27900</name>
</gene>
<dbReference type="SUPFAM" id="SSF109854">
    <property type="entry name" value="DinB/YfiT-like putative metalloenzymes"/>
    <property type="match status" value="1"/>
</dbReference>
<dbReference type="InterPro" id="IPR007061">
    <property type="entry name" value="MST-like"/>
</dbReference>
<organism evidence="1 2">
    <name type="scientific">Lentzea flava</name>
    <dbReference type="NCBI Taxonomy" id="103732"/>
    <lineage>
        <taxon>Bacteria</taxon>
        <taxon>Bacillati</taxon>
        <taxon>Actinomycetota</taxon>
        <taxon>Actinomycetes</taxon>
        <taxon>Pseudonocardiales</taxon>
        <taxon>Pseudonocardiaceae</taxon>
        <taxon>Lentzea</taxon>
    </lineage>
</organism>
<evidence type="ECO:0000313" key="1">
    <source>
        <dbReference type="EMBL" id="GGU34109.1"/>
    </source>
</evidence>
<comment type="caution">
    <text evidence="1">The sequence shown here is derived from an EMBL/GenBank/DDBJ whole genome shotgun (WGS) entry which is preliminary data.</text>
</comment>
<reference evidence="2" key="1">
    <citation type="journal article" date="2019" name="Int. J. Syst. Evol. Microbiol.">
        <title>The Global Catalogue of Microorganisms (GCM) 10K type strain sequencing project: providing services to taxonomists for standard genome sequencing and annotation.</title>
        <authorList>
            <consortium name="The Broad Institute Genomics Platform"/>
            <consortium name="The Broad Institute Genome Sequencing Center for Infectious Disease"/>
            <person name="Wu L."/>
            <person name="Ma J."/>
        </authorList>
    </citation>
    <scope>NUCLEOTIDE SEQUENCE [LARGE SCALE GENOMIC DNA]</scope>
    <source>
        <strain evidence="2">JCM 3296</strain>
    </source>
</reference>
<dbReference type="Gene3D" id="1.20.120.450">
    <property type="entry name" value="dinb family like domain"/>
    <property type="match status" value="1"/>
</dbReference>
<keyword evidence="2" id="KW-1185">Reference proteome</keyword>
<accession>A0ABQ2UJ41</accession>
<protein>
    <recommendedName>
        <fullName evidence="3">DinB superfamily protein</fullName>
    </recommendedName>
</protein>
<name>A0ABQ2UJ41_9PSEU</name>
<dbReference type="InterPro" id="IPR034660">
    <property type="entry name" value="DinB/YfiT-like"/>
</dbReference>
<evidence type="ECO:0000313" key="2">
    <source>
        <dbReference type="Proteomes" id="UP000649573"/>
    </source>
</evidence>
<evidence type="ECO:0008006" key="3">
    <source>
        <dbReference type="Google" id="ProtNLM"/>
    </source>
</evidence>